<evidence type="ECO:0000259" key="5">
    <source>
        <dbReference type="PROSITE" id="PS50893"/>
    </source>
</evidence>
<dbReference type="InterPro" id="IPR003593">
    <property type="entry name" value="AAA+_ATPase"/>
</dbReference>
<accession>A0A932ER35</accession>
<dbReference type="GO" id="GO:0098796">
    <property type="term" value="C:membrane protein complex"/>
    <property type="evidence" value="ECO:0007669"/>
    <property type="project" value="UniProtKB-ARBA"/>
</dbReference>
<gene>
    <name evidence="6" type="ORF">HYX28_06735</name>
</gene>
<dbReference type="InterPro" id="IPR015854">
    <property type="entry name" value="ABC_transpr_LolD-like"/>
</dbReference>
<evidence type="ECO:0000256" key="4">
    <source>
        <dbReference type="ARBA" id="ARBA00038388"/>
    </source>
</evidence>
<dbReference type="CDD" id="cd03255">
    <property type="entry name" value="ABC_MJ0796_LolCDE_FtsE"/>
    <property type="match status" value="1"/>
</dbReference>
<organism evidence="6 7">
    <name type="scientific">Candidatus Korobacter versatilis</name>
    <dbReference type="NCBI Taxonomy" id="658062"/>
    <lineage>
        <taxon>Bacteria</taxon>
        <taxon>Pseudomonadati</taxon>
        <taxon>Acidobacteriota</taxon>
        <taxon>Terriglobia</taxon>
        <taxon>Terriglobales</taxon>
        <taxon>Candidatus Korobacteraceae</taxon>
        <taxon>Candidatus Korobacter</taxon>
    </lineage>
</organism>
<evidence type="ECO:0000313" key="7">
    <source>
        <dbReference type="Proteomes" id="UP000779809"/>
    </source>
</evidence>
<comment type="caution">
    <text evidence="6">The sequence shown here is derived from an EMBL/GenBank/DDBJ whole genome shotgun (WGS) entry which is preliminary data.</text>
</comment>
<dbReference type="InterPro" id="IPR017871">
    <property type="entry name" value="ABC_transporter-like_CS"/>
</dbReference>
<dbReference type="PANTHER" id="PTHR24220:SF86">
    <property type="entry name" value="ABC TRANSPORTER ABCH.1"/>
    <property type="match status" value="1"/>
</dbReference>
<feature type="domain" description="ABC transporter" evidence="5">
    <location>
        <begin position="22"/>
        <end position="261"/>
    </location>
</feature>
<dbReference type="InterPro" id="IPR003439">
    <property type="entry name" value="ABC_transporter-like_ATP-bd"/>
</dbReference>
<dbReference type="PROSITE" id="PS50893">
    <property type="entry name" value="ABC_TRANSPORTER_2"/>
    <property type="match status" value="1"/>
</dbReference>
<dbReference type="AlphaFoldDB" id="A0A932ER35"/>
<dbReference type="Gene3D" id="3.40.50.300">
    <property type="entry name" value="P-loop containing nucleotide triphosphate hydrolases"/>
    <property type="match status" value="1"/>
</dbReference>
<keyword evidence="1" id="KW-0813">Transport</keyword>
<dbReference type="Pfam" id="PF00005">
    <property type="entry name" value="ABC_tran"/>
    <property type="match status" value="1"/>
</dbReference>
<protein>
    <submittedName>
        <fullName evidence="6">ABC transporter ATP-binding protein</fullName>
    </submittedName>
</protein>
<reference evidence="6" key="1">
    <citation type="submission" date="2020-07" db="EMBL/GenBank/DDBJ databases">
        <title>Huge and variable diversity of episymbiotic CPR bacteria and DPANN archaea in groundwater ecosystems.</title>
        <authorList>
            <person name="He C.Y."/>
            <person name="Keren R."/>
            <person name="Whittaker M."/>
            <person name="Farag I.F."/>
            <person name="Doudna J."/>
            <person name="Cate J.H.D."/>
            <person name="Banfield J.F."/>
        </authorList>
    </citation>
    <scope>NUCLEOTIDE SEQUENCE</scope>
    <source>
        <strain evidence="6">NC_groundwater_580_Pr5_B-0.1um_64_19</strain>
    </source>
</reference>
<dbReference type="SUPFAM" id="SSF52540">
    <property type="entry name" value="P-loop containing nucleoside triphosphate hydrolases"/>
    <property type="match status" value="1"/>
</dbReference>
<dbReference type="EMBL" id="JACPNR010000009">
    <property type="protein sequence ID" value="MBI2678460.1"/>
    <property type="molecule type" value="Genomic_DNA"/>
</dbReference>
<comment type="similarity">
    <text evidence="4">Belongs to the ABC transporter superfamily. Macrolide exporter (TC 3.A.1.122) family.</text>
</comment>
<evidence type="ECO:0000313" key="6">
    <source>
        <dbReference type="EMBL" id="MBI2678460.1"/>
    </source>
</evidence>
<dbReference type="GO" id="GO:0005524">
    <property type="term" value="F:ATP binding"/>
    <property type="evidence" value="ECO:0007669"/>
    <property type="project" value="UniProtKB-KW"/>
</dbReference>
<dbReference type="InterPro" id="IPR027417">
    <property type="entry name" value="P-loop_NTPase"/>
</dbReference>
<dbReference type="GO" id="GO:0005886">
    <property type="term" value="C:plasma membrane"/>
    <property type="evidence" value="ECO:0007669"/>
    <property type="project" value="TreeGrafter"/>
</dbReference>
<dbReference type="PROSITE" id="PS00211">
    <property type="entry name" value="ABC_TRANSPORTER_1"/>
    <property type="match status" value="1"/>
</dbReference>
<dbReference type="GO" id="GO:0022857">
    <property type="term" value="F:transmembrane transporter activity"/>
    <property type="evidence" value="ECO:0007669"/>
    <property type="project" value="TreeGrafter"/>
</dbReference>
<evidence type="ECO:0000256" key="2">
    <source>
        <dbReference type="ARBA" id="ARBA00022741"/>
    </source>
</evidence>
<proteinExistence type="inferred from homology"/>
<sequence>MATFIEPGITDRPSFIAGESVIQIVDVHKTYEMGEQKVHALRGVSTEIRRSEFVAIMGASGSGKSTFMNILGCLDKPTSGHYLLEGTDVSELTKRDLAKIRNQKIGFVFQGFNLLSRTTALENTELPTLYAQLPKEERAKRAREALAMVGLADREDHFPSQLSGGQQQRVAIARALVNRPAILLADEPTGNLDSRTSVEIMDIFQKLNEERGITIVLVTHETDIAQFAKRNIIFRDGKIKTDTTVANRPRATEVLRTMPTVED</sequence>
<evidence type="ECO:0000256" key="3">
    <source>
        <dbReference type="ARBA" id="ARBA00022840"/>
    </source>
</evidence>
<name>A0A932ER35_9BACT</name>
<dbReference type="SMART" id="SM00382">
    <property type="entry name" value="AAA"/>
    <property type="match status" value="1"/>
</dbReference>
<dbReference type="InterPro" id="IPR017911">
    <property type="entry name" value="MacB-like_ATP-bd"/>
</dbReference>
<dbReference type="PANTHER" id="PTHR24220">
    <property type="entry name" value="IMPORT ATP-BINDING PROTEIN"/>
    <property type="match status" value="1"/>
</dbReference>
<dbReference type="GO" id="GO:0016887">
    <property type="term" value="F:ATP hydrolysis activity"/>
    <property type="evidence" value="ECO:0007669"/>
    <property type="project" value="InterPro"/>
</dbReference>
<keyword evidence="2" id="KW-0547">Nucleotide-binding</keyword>
<dbReference type="FunFam" id="3.40.50.300:FF:000032">
    <property type="entry name" value="Export ABC transporter ATP-binding protein"/>
    <property type="match status" value="1"/>
</dbReference>
<keyword evidence="3 6" id="KW-0067">ATP-binding</keyword>
<dbReference type="Proteomes" id="UP000779809">
    <property type="component" value="Unassembled WGS sequence"/>
</dbReference>
<evidence type="ECO:0000256" key="1">
    <source>
        <dbReference type="ARBA" id="ARBA00022448"/>
    </source>
</evidence>